<accession>A0A840AQR5</accession>
<evidence type="ECO:0000313" key="1">
    <source>
        <dbReference type="EMBL" id="MBB3932609.1"/>
    </source>
</evidence>
<proteinExistence type="predicted"/>
<comment type="caution">
    <text evidence="1">The sequence shown here is derived from an EMBL/GenBank/DDBJ whole genome shotgun (WGS) entry which is preliminary data.</text>
</comment>
<name>A0A840AQR5_9HYPH</name>
<protein>
    <submittedName>
        <fullName evidence="1">Uncharacterized protein</fullName>
    </submittedName>
</protein>
<evidence type="ECO:0000313" key="2">
    <source>
        <dbReference type="Proteomes" id="UP000553963"/>
    </source>
</evidence>
<reference evidence="1 2" key="1">
    <citation type="submission" date="2020-08" db="EMBL/GenBank/DDBJ databases">
        <title>Genomic Encyclopedia of Type Strains, Phase IV (KMG-IV): sequencing the most valuable type-strain genomes for metagenomic binning, comparative biology and taxonomic classification.</title>
        <authorList>
            <person name="Goeker M."/>
        </authorList>
    </citation>
    <scope>NUCLEOTIDE SEQUENCE [LARGE SCALE GENOMIC DNA]</scope>
    <source>
        <strain evidence="1 2">DSM 25966</strain>
    </source>
</reference>
<sequence length="30" mass="3465">MDTERGTRYKDAYGNRIGRAVRPRVVRLTG</sequence>
<keyword evidence="2" id="KW-1185">Reference proteome</keyword>
<organism evidence="1 2">
    <name type="scientific">Kaistia hirudinis</name>
    <dbReference type="NCBI Taxonomy" id="1293440"/>
    <lineage>
        <taxon>Bacteria</taxon>
        <taxon>Pseudomonadati</taxon>
        <taxon>Pseudomonadota</taxon>
        <taxon>Alphaproteobacteria</taxon>
        <taxon>Hyphomicrobiales</taxon>
        <taxon>Kaistiaceae</taxon>
        <taxon>Kaistia</taxon>
    </lineage>
</organism>
<dbReference type="EMBL" id="JACIDS010000004">
    <property type="protein sequence ID" value="MBB3932609.1"/>
    <property type="molecule type" value="Genomic_DNA"/>
</dbReference>
<dbReference type="AlphaFoldDB" id="A0A840AQR5"/>
<gene>
    <name evidence="1" type="ORF">GGR25_003667</name>
</gene>
<dbReference type="Proteomes" id="UP000553963">
    <property type="component" value="Unassembled WGS sequence"/>
</dbReference>